<evidence type="ECO:0000313" key="2">
    <source>
        <dbReference type="EMBL" id="PRQ57105.1"/>
    </source>
</evidence>
<gene>
    <name evidence="2" type="ORF">RchiOBHm_Chr1g0344631</name>
</gene>
<sequence>MCSTIIFFPHLLHLGLCRLTCILHVMLSLLASCYHLTCPTLILDLALFNSFLHFMVWKMKIHMCMLGHSRKQLLHFMIKLQPLILSN</sequence>
<feature type="transmembrane region" description="Helical" evidence="1">
    <location>
        <begin position="27"/>
        <end position="52"/>
    </location>
</feature>
<keyword evidence="1" id="KW-1133">Transmembrane helix</keyword>
<accession>A0A2P6SEL2</accession>
<dbReference type="EMBL" id="PDCK01000039">
    <property type="protein sequence ID" value="PRQ57105.1"/>
    <property type="molecule type" value="Genomic_DNA"/>
</dbReference>
<name>A0A2P6SEL2_ROSCH</name>
<keyword evidence="1" id="KW-0472">Membrane</keyword>
<reference evidence="2 3" key="1">
    <citation type="journal article" date="2018" name="Nat. Genet.">
        <title>The Rosa genome provides new insights in the design of modern roses.</title>
        <authorList>
            <person name="Bendahmane M."/>
        </authorList>
    </citation>
    <scope>NUCLEOTIDE SEQUENCE [LARGE SCALE GENOMIC DNA]</scope>
    <source>
        <strain evidence="3">cv. Old Blush</strain>
    </source>
</reference>
<keyword evidence="3" id="KW-1185">Reference proteome</keyword>
<keyword evidence="1" id="KW-0812">Transmembrane</keyword>
<proteinExistence type="predicted"/>
<organism evidence="2 3">
    <name type="scientific">Rosa chinensis</name>
    <name type="common">China rose</name>
    <dbReference type="NCBI Taxonomy" id="74649"/>
    <lineage>
        <taxon>Eukaryota</taxon>
        <taxon>Viridiplantae</taxon>
        <taxon>Streptophyta</taxon>
        <taxon>Embryophyta</taxon>
        <taxon>Tracheophyta</taxon>
        <taxon>Spermatophyta</taxon>
        <taxon>Magnoliopsida</taxon>
        <taxon>eudicotyledons</taxon>
        <taxon>Gunneridae</taxon>
        <taxon>Pentapetalae</taxon>
        <taxon>rosids</taxon>
        <taxon>fabids</taxon>
        <taxon>Rosales</taxon>
        <taxon>Rosaceae</taxon>
        <taxon>Rosoideae</taxon>
        <taxon>Rosoideae incertae sedis</taxon>
        <taxon>Rosa</taxon>
    </lineage>
</organism>
<evidence type="ECO:0000313" key="3">
    <source>
        <dbReference type="Proteomes" id="UP000238479"/>
    </source>
</evidence>
<evidence type="ECO:0000256" key="1">
    <source>
        <dbReference type="SAM" id="Phobius"/>
    </source>
</evidence>
<comment type="caution">
    <text evidence="2">The sequence shown here is derived from an EMBL/GenBank/DDBJ whole genome shotgun (WGS) entry which is preliminary data.</text>
</comment>
<dbReference type="Proteomes" id="UP000238479">
    <property type="component" value="Chromosome 1"/>
</dbReference>
<dbReference type="AlphaFoldDB" id="A0A2P6SEL2"/>
<dbReference type="Gramene" id="PRQ57105">
    <property type="protein sequence ID" value="PRQ57105"/>
    <property type="gene ID" value="RchiOBHm_Chr1g0344631"/>
</dbReference>
<protein>
    <submittedName>
        <fullName evidence="2">Uncharacterized protein</fullName>
    </submittedName>
</protein>